<dbReference type="InterPro" id="IPR001919">
    <property type="entry name" value="CBD2"/>
</dbReference>
<dbReference type="InterPro" id="IPR035986">
    <property type="entry name" value="PKD_dom_sf"/>
</dbReference>
<evidence type="ECO:0000256" key="2">
    <source>
        <dbReference type="ARBA" id="ARBA00022801"/>
    </source>
</evidence>
<gene>
    <name evidence="10" type="ORF">HKK74_29580</name>
</gene>
<sequence length="989" mass="105086">MRRGHRWRRLTALGAGVLLALSGLVAVAQSASAAVQCQVDYAKNDWGSGFTANVTINNLGDPLTGWTLRYAYAGNQRLQSGWNGNWAQSGPNVTVTNAPYNGNLATGASTTTSANFSYSGTNANPTAFSVNDVPCNGANANTPPTVSITSPTNGQQFPVGANVTVNATASDAAPGSVSTVEFFRDGLLVGSDTTAPYSFTHTSLPAGSYTLQARATDNQGATGTAQVAIVVNSGPTLVVSPAAVSVPEGATANYTVRLSAAPSGNVTVTSARTAGDTDITVSAGASRTFSTTNWNTPQTVTLAAAEDADQTAGQATVTASATGYPSVAVTATESDNDAPPVSSYIDEFTAQYNKIKAPANGYFSAEGVPYHTIETLLVEAPDHGHETTSEAFSFWLWLEAQHGRITEDWAPFNQAWNVMEQYIIPSAAGQPGGQASYNPNDPADYAPEAGQPSQYPVPLSSSVAAGQDPLANELQQAYGNRNMYSMHWLLDVDDVYGYGRNRPGAECGDNTQRVTYINTYQRGPQESVWETVPHPSCDTGRFGQPGGGGYPPLFIQGSTANQWRYTAAPDADARAVQAAYWALVWATEQGNQSQISATVTKAAKMGDYLRYAFYDKYFKNPGCTSPSCPAGSGKSSSAYLLNWYFAWGGDMSDAWSWRIGSSHNHGGYQNPLAAWVLSPAGPAALRPRSSTAAADWQQSLTRQVQFYTWLQSAEGAIAGGATNSWGGAYGTPPAGTPTFFGMAYDEKPVYHDPPSNQWFGFQAWGVQRLAELYYVTGNTQAKAVLDKWVNWAISQTTLGTGSSFQIPNEMDWSGAPSASFSSTTGTPAANPGLHVTVRNKGNDVGIAAAFARTLIYYAAKEGNTALGTQAKNTAKGLLDRMLMLKESKGITVTETRADYNRFDDVWSSSNQQGLYIPSGYSGTMPNGDTIRPGSTFIGIRSFLRDDPEWPKVQSYLDGGAAPTFVYHRFWAQADIAMALADYGSLFPSG</sequence>
<evidence type="ECO:0000259" key="9">
    <source>
        <dbReference type="PROSITE" id="PS51173"/>
    </source>
</evidence>
<evidence type="ECO:0000256" key="8">
    <source>
        <dbReference type="SAM" id="SignalP"/>
    </source>
</evidence>
<dbReference type="InterPro" id="IPR012291">
    <property type="entry name" value="CBM2_carb-bd_dom_sf"/>
</dbReference>
<dbReference type="SUPFAM" id="SSF49299">
    <property type="entry name" value="PKD domain"/>
    <property type="match status" value="1"/>
</dbReference>
<dbReference type="InterPro" id="IPR008965">
    <property type="entry name" value="CBM2/CBM3_carb-bd_dom_sf"/>
</dbReference>
<protein>
    <submittedName>
        <fullName evidence="10">Cellulose binding domain-containing protein</fullName>
    </submittedName>
</protein>
<feature type="chain" id="PRO_5045484532" evidence="8">
    <location>
        <begin position="34"/>
        <end position="989"/>
    </location>
</feature>
<feature type="signal peptide" evidence="8">
    <location>
        <begin position="1"/>
        <end position="33"/>
    </location>
</feature>
<evidence type="ECO:0000313" key="10">
    <source>
        <dbReference type="EMBL" id="MBC6469613.1"/>
    </source>
</evidence>
<keyword evidence="3" id="KW-0136">Cellulose degradation</keyword>
<keyword evidence="4" id="KW-0119">Carbohydrate metabolism</keyword>
<dbReference type="Gene3D" id="1.50.10.10">
    <property type="match status" value="1"/>
</dbReference>
<keyword evidence="1 8" id="KW-0732">Signal</keyword>
<dbReference type="InterPro" id="IPR023309">
    <property type="entry name" value="Endo-1-4-beta-glucanase_dom2"/>
</dbReference>
<organism evidence="10 11">
    <name type="scientific">Actinomadura alba</name>
    <dbReference type="NCBI Taxonomy" id="406431"/>
    <lineage>
        <taxon>Bacteria</taxon>
        <taxon>Bacillati</taxon>
        <taxon>Actinomycetota</taxon>
        <taxon>Actinomycetes</taxon>
        <taxon>Streptosporangiales</taxon>
        <taxon>Thermomonosporaceae</taxon>
        <taxon>Actinomadura</taxon>
    </lineage>
</organism>
<dbReference type="Gene3D" id="2.60.40.10">
    <property type="entry name" value="Immunoglobulins"/>
    <property type="match status" value="1"/>
</dbReference>
<evidence type="ECO:0000313" key="11">
    <source>
        <dbReference type="Proteomes" id="UP000805614"/>
    </source>
</evidence>
<evidence type="ECO:0000256" key="4">
    <source>
        <dbReference type="ARBA" id="ARBA00023277"/>
    </source>
</evidence>
<dbReference type="RefSeq" id="WP_187246661.1">
    <property type="nucleotide sequence ID" value="NZ_BAAAOK010000001.1"/>
</dbReference>
<dbReference type="Gene3D" id="2.170.160.10">
    <property type="entry name" value="Endo-1,4-beta-glucanase f. Domain 2"/>
    <property type="match status" value="1"/>
</dbReference>
<comment type="caution">
    <text evidence="10">The sequence shown here is derived from an EMBL/GenBank/DDBJ whole genome shotgun (WGS) entry which is preliminary data.</text>
</comment>
<evidence type="ECO:0000256" key="3">
    <source>
        <dbReference type="ARBA" id="ARBA00023001"/>
    </source>
</evidence>
<dbReference type="Proteomes" id="UP000805614">
    <property type="component" value="Unassembled WGS sequence"/>
</dbReference>
<reference evidence="10 11" key="1">
    <citation type="submission" date="2020-06" db="EMBL/GenBank/DDBJ databases">
        <title>Actinomadura xiongansis sp. nov., isolated from soil of Baiyangdian.</title>
        <authorList>
            <person name="Zhang X."/>
        </authorList>
    </citation>
    <scope>NUCLEOTIDE SEQUENCE [LARGE SCALE GENOMIC DNA]</scope>
    <source>
        <strain evidence="10 11">HBUM206468</strain>
    </source>
</reference>
<dbReference type="InterPro" id="IPR027390">
    <property type="entry name" value="Endoglucanase_F_dom3"/>
</dbReference>
<name>A0ABR7LXN0_9ACTN</name>
<keyword evidence="6" id="KW-0624">Polysaccharide degradation</keyword>
<dbReference type="Gene3D" id="2.60.40.290">
    <property type="match status" value="1"/>
</dbReference>
<keyword evidence="11" id="KW-1185">Reference proteome</keyword>
<dbReference type="InterPro" id="IPR000556">
    <property type="entry name" value="Glyco_hydro_48F"/>
</dbReference>
<dbReference type="PRINTS" id="PR00844">
    <property type="entry name" value="GLHYDRLASE48"/>
</dbReference>
<keyword evidence="2" id="KW-0378">Hydrolase</keyword>
<evidence type="ECO:0000256" key="6">
    <source>
        <dbReference type="ARBA" id="ARBA00023326"/>
    </source>
</evidence>
<evidence type="ECO:0000256" key="7">
    <source>
        <dbReference type="SAM" id="MobiDB-lite"/>
    </source>
</evidence>
<dbReference type="Pfam" id="PF02011">
    <property type="entry name" value="Glyco_hydro_48"/>
    <property type="match status" value="1"/>
</dbReference>
<dbReference type="Gene3D" id="4.10.870.10">
    <property type="entry name" value="Endo-1,4-beta-glucanase f. Domain 3"/>
    <property type="match status" value="1"/>
</dbReference>
<dbReference type="InterPro" id="IPR013783">
    <property type="entry name" value="Ig-like_fold"/>
</dbReference>
<dbReference type="Pfam" id="PF17957">
    <property type="entry name" value="Big_7"/>
    <property type="match status" value="1"/>
</dbReference>
<dbReference type="InterPro" id="IPR012341">
    <property type="entry name" value="6hp_glycosidase-like_sf"/>
</dbReference>
<dbReference type="InterPro" id="IPR008928">
    <property type="entry name" value="6-hairpin_glycosidase_sf"/>
</dbReference>
<dbReference type="EMBL" id="JABVEC010000029">
    <property type="protein sequence ID" value="MBC6469613.1"/>
    <property type="molecule type" value="Genomic_DNA"/>
</dbReference>
<evidence type="ECO:0000256" key="5">
    <source>
        <dbReference type="ARBA" id="ARBA00023295"/>
    </source>
</evidence>
<dbReference type="Pfam" id="PF00553">
    <property type="entry name" value="CBM_2"/>
    <property type="match status" value="1"/>
</dbReference>
<evidence type="ECO:0000256" key="1">
    <source>
        <dbReference type="ARBA" id="ARBA00022729"/>
    </source>
</evidence>
<dbReference type="SUPFAM" id="SSF48208">
    <property type="entry name" value="Six-hairpin glycosidases"/>
    <property type="match status" value="1"/>
</dbReference>
<keyword evidence="5" id="KW-0326">Glycosidase</keyword>
<feature type="domain" description="CBM2" evidence="9">
    <location>
        <begin position="30"/>
        <end position="138"/>
    </location>
</feature>
<accession>A0ABR7LXN0</accession>
<dbReference type="SMART" id="SM00637">
    <property type="entry name" value="CBD_II"/>
    <property type="match status" value="1"/>
</dbReference>
<dbReference type="SUPFAM" id="SSF49384">
    <property type="entry name" value="Carbohydrate-binding domain"/>
    <property type="match status" value="1"/>
</dbReference>
<feature type="region of interest" description="Disordered" evidence="7">
    <location>
        <begin position="430"/>
        <end position="455"/>
    </location>
</feature>
<dbReference type="PROSITE" id="PS51173">
    <property type="entry name" value="CBM2"/>
    <property type="match status" value="1"/>
</dbReference>
<proteinExistence type="predicted"/>